<dbReference type="SMART" id="SM00289">
    <property type="entry name" value="WR1"/>
    <property type="match status" value="10"/>
</dbReference>
<feature type="signal peptide" evidence="4">
    <location>
        <begin position="1"/>
        <end position="18"/>
    </location>
</feature>
<evidence type="ECO:0000256" key="3">
    <source>
        <dbReference type="ARBA" id="ARBA00023157"/>
    </source>
</evidence>
<dbReference type="PROSITE" id="PS51390">
    <property type="entry name" value="WAP"/>
    <property type="match status" value="1"/>
</dbReference>
<dbReference type="InterPro" id="IPR036645">
    <property type="entry name" value="Elafin-like_sf"/>
</dbReference>
<keyword evidence="2" id="KW-0722">Serine protease inhibitor</keyword>
<dbReference type="GO" id="GO:0005615">
    <property type="term" value="C:extracellular space"/>
    <property type="evidence" value="ECO:0007669"/>
    <property type="project" value="TreeGrafter"/>
</dbReference>
<dbReference type="Proteomes" id="UP000046395">
    <property type="component" value="Unassembled WGS sequence"/>
</dbReference>
<evidence type="ECO:0000256" key="1">
    <source>
        <dbReference type="ARBA" id="ARBA00022729"/>
    </source>
</evidence>
<dbReference type="Gene3D" id="2.10.25.10">
    <property type="entry name" value="Laminin"/>
    <property type="match status" value="1"/>
</dbReference>
<dbReference type="Pfam" id="PF01826">
    <property type="entry name" value="TIL"/>
    <property type="match status" value="1"/>
</dbReference>
<dbReference type="InterPro" id="IPR002919">
    <property type="entry name" value="TIL_dom"/>
</dbReference>
<proteinExistence type="predicted"/>
<keyword evidence="1 4" id="KW-0732">Signal</keyword>
<dbReference type="PANTHER" id="PTHR19441:SF30">
    <property type="entry name" value="ELAFIN"/>
    <property type="match status" value="1"/>
</dbReference>
<dbReference type="GO" id="GO:0019731">
    <property type="term" value="P:antibacterial humoral response"/>
    <property type="evidence" value="ECO:0007669"/>
    <property type="project" value="TreeGrafter"/>
</dbReference>
<evidence type="ECO:0000259" key="5">
    <source>
        <dbReference type="PROSITE" id="PS51390"/>
    </source>
</evidence>
<dbReference type="Pfam" id="PF00095">
    <property type="entry name" value="WAP"/>
    <property type="match status" value="2"/>
</dbReference>
<dbReference type="InterPro" id="IPR036084">
    <property type="entry name" value="Ser_inhib-like_sf"/>
</dbReference>
<dbReference type="STRING" id="70415.A0A5S6Q4I4"/>
<keyword evidence="3" id="KW-1015">Disulfide bond</keyword>
<dbReference type="SUPFAM" id="SSF57567">
    <property type="entry name" value="Serine protease inhibitors"/>
    <property type="match status" value="1"/>
</dbReference>
<evidence type="ECO:0000256" key="2">
    <source>
        <dbReference type="ARBA" id="ARBA00022900"/>
    </source>
</evidence>
<accession>A0A5S6Q4I4</accession>
<dbReference type="CDD" id="cd19941">
    <property type="entry name" value="TIL"/>
    <property type="match status" value="1"/>
</dbReference>
<evidence type="ECO:0000313" key="7">
    <source>
        <dbReference type="WBParaSite" id="TMUE_0000002069.1"/>
    </source>
</evidence>
<reference evidence="7" key="1">
    <citation type="submission" date="2019-12" db="UniProtKB">
        <authorList>
            <consortium name="WormBaseParasite"/>
        </authorList>
    </citation>
    <scope>IDENTIFICATION</scope>
</reference>
<dbReference type="PANTHER" id="PTHR19441">
    <property type="entry name" value="WHEY ACDIC PROTEIN WAP"/>
    <property type="match status" value="1"/>
</dbReference>
<dbReference type="GO" id="GO:0045087">
    <property type="term" value="P:innate immune response"/>
    <property type="evidence" value="ECO:0007669"/>
    <property type="project" value="TreeGrafter"/>
</dbReference>
<dbReference type="InterPro" id="IPR050514">
    <property type="entry name" value="WAP_four-disulfide_core"/>
</dbReference>
<keyword evidence="6" id="KW-1185">Reference proteome</keyword>
<sequence>MEFVVLSVLLSMPLLAWTGLCPDGALPIIDCLTNECPGGYQCDQGSCCRVVTTPPATRTPSQDSPSSAPEKLRQRIDDSAFEKPGKCPPLAQRTATTPAVSECQSDSQCQGDWKCCPTASGKFCIAVGSSKAATKHRSAELVMCIVDEECEPPSKCVNSRRGRVCATPAQNVQVCPRNEEFAQCASSCQTGCARKEPYLGCQDTYCHPGCICRSGFIRLHHNDWKSKCIQLAKCMEILGINAPRTGDVHVPESRALGVRCETSLHCSNGHVCHGGTCVPGWHETKHPDGCSESKRKVGSAQDECSSDSDCPKGAECRQSSQGRQCIFAGVDATLGGTVGETALCPDGRPPSSRCVMNECAPNYACWRGICCPLGDTKVINQSSRCPPIRSFFNGRIHFCDTDADCFSNENCCPTATGRQCMNTQITSPSVAAAWHHCPDGSRSVQVCYSDLECANGKSCKNGLCCPQKTDTFGQCPEMVYQPTDAMPRDHCNSDAECLDSRRKCCPTLLGKRCLFHTGITETSPSEEHLCFDGSRPISACRLDVCPSGYSCEAGYCCRRRRSYDAGRHNSRCPSLSFMKNLISFPSCISNNDCVNGTICCPALSGSKCVHPENGTRHRDSSDTCDAGSKPLGRIPLRCDDDSNCPNGTKCCMFKGLKVCAG</sequence>
<dbReference type="InterPro" id="IPR006150">
    <property type="entry name" value="Cys_repeat_1"/>
</dbReference>
<feature type="domain" description="WAP" evidence="5">
    <location>
        <begin position="80"/>
        <end position="127"/>
    </location>
</feature>
<dbReference type="Gene3D" id="4.10.75.10">
    <property type="entry name" value="Elafin-like"/>
    <property type="match status" value="3"/>
</dbReference>
<name>A0A5S6Q4I4_TRIMR</name>
<evidence type="ECO:0000313" key="6">
    <source>
        <dbReference type="Proteomes" id="UP000046395"/>
    </source>
</evidence>
<feature type="chain" id="PRO_5024288551" evidence="4">
    <location>
        <begin position="19"/>
        <end position="661"/>
    </location>
</feature>
<keyword evidence="2" id="KW-0646">Protease inhibitor</keyword>
<dbReference type="SMART" id="SM00217">
    <property type="entry name" value="WAP"/>
    <property type="match status" value="2"/>
</dbReference>
<dbReference type="GO" id="GO:0004867">
    <property type="term" value="F:serine-type endopeptidase inhibitor activity"/>
    <property type="evidence" value="ECO:0007669"/>
    <property type="project" value="UniProtKB-KW"/>
</dbReference>
<organism evidence="6 7">
    <name type="scientific">Trichuris muris</name>
    <name type="common">Mouse whipworm</name>
    <dbReference type="NCBI Taxonomy" id="70415"/>
    <lineage>
        <taxon>Eukaryota</taxon>
        <taxon>Metazoa</taxon>
        <taxon>Ecdysozoa</taxon>
        <taxon>Nematoda</taxon>
        <taxon>Enoplea</taxon>
        <taxon>Dorylaimia</taxon>
        <taxon>Trichinellida</taxon>
        <taxon>Trichuridae</taxon>
        <taxon>Trichuris</taxon>
    </lineage>
</organism>
<protein>
    <submittedName>
        <fullName evidence="7">WAP domain-containing protein</fullName>
    </submittedName>
</protein>
<dbReference type="AlphaFoldDB" id="A0A5S6Q4I4"/>
<dbReference type="WBParaSite" id="TMUE_0000002069.1">
    <property type="protein sequence ID" value="TMUE_0000002069.1"/>
    <property type="gene ID" value="WBGene00297930"/>
</dbReference>
<evidence type="ECO:0000256" key="4">
    <source>
        <dbReference type="SAM" id="SignalP"/>
    </source>
</evidence>
<dbReference type="SUPFAM" id="SSF57256">
    <property type="entry name" value="Elafin-like"/>
    <property type="match status" value="2"/>
</dbReference>
<dbReference type="InterPro" id="IPR008197">
    <property type="entry name" value="WAP_dom"/>
</dbReference>